<keyword evidence="1" id="KW-0472">Membrane</keyword>
<keyword evidence="1" id="KW-1133">Transmembrane helix</keyword>
<protein>
    <recommendedName>
        <fullName evidence="3">Biotin transporter</fullName>
    </recommendedName>
</protein>
<dbReference type="PANTHER" id="PTHR34295">
    <property type="entry name" value="BIOTIN TRANSPORTER BIOY"/>
    <property type="match status" value="1"/>
</dbReference>
<dbReference type="EMBL" id="UINC01106473">
    <property type="protein sequence ID" value="SVC71165.1"/>
    <property type="molecule type" value="Genomic_DNA"/>
</dbReference>
<reference evidence="2" key="1">
    <citation type="submission" date="2018-05" db="EMBL/GenBank/DDBJ databases">
        <authorList>
            <person name="Lanie J.A."/>
            <person name="Ng W.-L."/>
            <person name="Kazmierczak K.M."/>
            <person name="Andrzejewski T.M."/>
            <person name="Davidsen T.M."/>
            <person name="Wayne K.J."/>
            <person name="Tettelin H."/>
            <person name="Glass J.I."/>
            <person name="Rusch D."/>
            <person name="Podicherti R."/>
            <person name="Tsui H.-C.T."/>
            <person name="Winkler M.E."/>
        </authorList>
    </citation>
    <scope>NUCLEOTIDE SEQUENCE</scope>
</reference>
<gene>
    <name evidence="2" type="ORF">METZ01_LOCUS324019</name>
</gene>
<accession>A0A382PEW2</accession>
<evidence type="ECO:0000256" key="1">
    <source>
        <dbReference type="SAM" id="Phobius"/>
    </source>
</evidence>
<dbReference type="Gene3D" id="1.10.1760.20">
    <property type="match status" value="1"/>
</dbReference>
<keyword evidence="1" id="KW-0812">Transmembrane</keyword>
<feature type="transmembrane region" description="Helical" evidence="1">
    <location>
        <begin position="20"/>
        <end position="42"/>
    </location>
</feature>
<dbReference type="PANTHER" id="PTHR34295:SF1">
    <property type="entry name" value="BIOTIN TRANSPORTER BIOY"/>
    <property type="match status" value="1"/>
</dbReference>
<evidence type="ECO:0008006" key="3">
    <source>
        <dbReference type="Google" id="ProtNLM"/>
    </source>
</evidence>
<sequence>MKNNTALINLLFPTQGASTYIKNILLILFGTILLAISSKIQVPFWPVPMTMQTFIVFLIGMTYGWRLSFFTLLAYLVEGALGLPVFAKGGGLMYLAGPTAGYLYGMLGAATLMGFLSEKGYSQSYFKCFIALLLGSIVIFALGVGYLGSIIGYNKALGAGLMPFIPSEFFKIALALVLIPSFTKFLKK</sequence>
<feature type="transmembrane region" description="Helical" evidence="1">
    <location>
        <begin position="169"/>
        <end position="186"/>
    </location>
</feature>
<dbReference type="InterPro" id="IPR003784">
    <property type="entry name" value="BioY"/>
</dbReference>
<dbReference type="Pfam" id="PF02632">
    <property type="entry name" value="BioY"/>
    <property type="match status" value="1"/>
</dbReference>
<feature type="transmembrane region" description="Helical" evidence="1">
    <location>
        <begin position="128"/>
        <end position="149"/>
    </location>
</feature>
<proteinExistence type="predicted"/>
<feature type="transmembrane region" description="Helical" evidence="1">
    <location>
        <begin position="54"/>
        <end position="77"/>
    </location>
</feature>
<organism evidence="2">
    <name type="scientific">marine metagenome</name>
    <dbReference type="NCBI Taxonomy" id="408172"/>
    <lineage>
        <taxon>unclassified sequences</taxon>
        <taxon>metagenomes</taxon>
        <taxon>ecological metagenomes</taxon>
    </lineage>
</organism>
<dbReference type="PIRSF" id="PIRSF016661">
    <property type="entry name" value="BioY"/>
    <property type="match status" value="1"/>
</dbReference>
<evidence type="ECO:0000313" key="2">
    <source>
        <dbReference type="EMBL" id="SVC71165.1"/>
    </source>
</evidence>
<dbReference type="GO" id="GO:0005886">
    <property type="term" value="C:plasma membrane"/>
    <property type="evidence" value="ECO:0007669"/>
    <property type="project" value="InterPro"/>
</dbReference>
<dbReference type="GO" id="GO:0015225">
    <property type="term" value="F:biotin transmembrane transporter activity"/>
    <property type="evidence" value="ECO:0007669"/>
    <property type="project" value="InterPro"/>
</dbReference>
<name>A0A382PEW2_9ZZZZ</name>
<feature type="transmembrane region" description="Helical" evidence="1">
    <location>
        <begin position="92"/>
        <end position="116"/>
    </location>
</feature>
<dbReference type="AlphaFoldDB" id="A0A382PEW2"/>